<dbReference type="EC" id="2.4.1.1" evidence="9"/>
<reference evidence="11 12" key="1">
    <citation type="submission" date="2024-08" db="EMBL/GenBank/DDBJ databases">
        <authorList>
            <person name="Lu H."/>
        </authorList>
    </citation>
    <scope>NUCLEOTIDE SEQUENCE [LARGE SCALE GENOMIC DNA]</scope>
    <source>
        <strain evidence="11 12">BYS87W</strain>
    </source>
</reference>
<evidence type="ECO:0000256" key="10">
    <source>
        <dbReference type="SAM" id="MobiDB-lite"/>
    </source>
</evidence>
<keyword evidence="4 9" id="KW-0328">Glycosyltransferase</keyword>
<evidence type="ECO:0000313" key="12">
    <source>
        <dbReference type="Proteomes" id="UP001606303"/>
    </source>
</evidence>
<dbReference type="InterPro" id="IPR011833">
    <property type="entry name" value="Glycg_phsphrylas"/>
</dbReference>
<dbReference type="NCBIfam" id="TIGR02093">
    <property type="entry name" value="P_ylase"/>
    <property type="match status" value="1"/>
</dbReference>
<keyword evidence="12" id="KW-1185">Reference proteome</keyword>
<evidence type="ECO:0000256" key="1">
    <source>
        <dbReference type="ARBA" id="ARBA00001275"/>
    </source>
</evidence>
<evidence type="ECO:0000256" key="4">
    <source>
        <dbReference type="ARBA" id="ARBA00022676"/>
    </source>
</evidence>
<dbReference type="GO" id="GO:0004645">
    <property type="term" value="F:1,4-alpha-oligoglucan phosphorylase activity"/>
    <property type="evidence" value="ECO:0007669"/>
    <property type="project" value="UniProtKB-EC"/>
</dbReference>
<comment type="cofactor">
    <cofactor evidence="2 9">
        <name>pyridoxal 5'-phosphate</name>
        <dbReference type="ChEBI" id="CHEBI:597326"/>
    </cofactor>
</comment>
<dbReference type="Proteomes" id="UP001606303">
    <property type="component" value="Unassembled WGS sequence"/>
</dbReference>
<dbReference type="SUPFAM" id="SSF53756">
    <property type="entry name" value="UDP-Glycosyltransferase/glycogen phosphorylase"/>
    <property type="match status" value="1"/>
</dbReference>
<name>A0ABW7GYF5_9BURK</name>
<comment type="caution">
    <text evidence="11">The sequence shown here is derived from an EMBL/GenBank/DDBJ whole genome shotgun (WGS) entry which is preliminary data.</text>
</comment>
<evidence type="ECO:0000256" key="7">
    <source>
        <dbReference type="ARBA" id="ARBA00023277"/>
    </source>
</evidence>
<comment type="catalytic activity">
    <reaction evidence="1 9">
        <text>[(1-&gt;4)-alpha-D-glucosyl](n) + phosphate = [(1-&gt;4)-alpha-D-glucosyl](n-1) + alpha-D-glucose 1-phosphate</text>
        <dbReference type="Rhea" id="RHEA:41732"/>
        <dbReference type="Rhea" id="RHEA-COMP:9584"/>
        <dbReference type="Rhea" id="RHEA-COMP:9586"/>
        <dbReference type="ChEBI" id="CHEBI:15444"/>
        <dbReference type="ChEBI" id="CHEBI:43474"/>
        <dbReference type="ChEBI" id="CHEBI:58601"/>
        <dbReference type="EC" id="2.4.1.1"/>
    </reaction>
</comment>
<dbReference type="Gene3D" id="3.40.50.2000">
    <property type="entry name" value="Glycogen Phosphorylase B"/>
    <property type="match status" value="2"/>
</dbReference>
<sequence length="841" mass="93472">MNTPTSSSPALPVQRKQKPKASTAMKKPTALTAEDKALRAAFETAYERELAQSSHGATPQAALHAAALACRESLARRWAATQAQDAKRGDKAPVRRVHYLSMEFLMGRALSNALAALKLTDPLEAKLAEQGLALGDVLEREPDAALGNGGLGRLAACFLDSFAELELPSFGYGLRYRYGTFAQVISQGRQMEQPDDWTRNSPAWELPRHDVRFNVGFGGRVEVDASGVRRWLPADTIEAQAFDFIVPAHHSDRVSTLRQWQATAAPIAFKPFCEGDYARAARHQVLADALNWVLYPDDSTEAGRELRLKQEAFLVSASLQDLIERHLREFGSLHNLGKTNAIHLNDTHPALAPAELMRLLLDEHGLGWDEAWKITRQAVAYTNHTLMPEALETWPVRMFEQLLPRHLEIIYEINHRFLEELQARFPGDHALAARVSLIDEGSHGGERRVRMASLALVASHRVNGVAALHSELMVQTIFADYARIWPDRFHNVTNGVTPRRWLQQANPQLSALLDSRIGEGWRKDLAELGELKALAANAELGEEFLAVKRANKERLAAVIRRELGITVNVDSLFDIQIKRIHEYKRQLLNLLHVISRYQAIRDNPDANWVPRTVIIAGKAASAYQMAKSIVRLAHDVARVINSDPRVGDKLKLVFLPNYSVTLAESIIPAADLSEQISTAGTEASGTGNMKFGMNGAVTIGTWDGANIEMAEAMGVENMFVFGLRADAVAKIKSLGYDPRLYVEENRQLKRVIDAISAGVFSNGDTERYRSLVDSLLHRDVYLLMADFADYVATQAKVDALFANRTAWAERALRNIAGMGPFSSDRTIAEYVERVWSVKSLN</sequence>
<comment type="similarity">
    <text evidence="3 9">Belongs to the glycogen phosphorylase family.</text>
</comment>
<dbReference type="EMBL" id="JBIGIB010000002">
    <property type="protein sequence ID" value="MFG6467020.1"/>
    <property type="molecule type" value="Genomic_DNA"/>
</dbReference>
<dbReference type="PANTHER" id="PTHR11468:SF3">
    <property type="entry name" value="GLYCOGEN PHOSPHORYLASE, LIVER FORM"/>
    <property type="match status" value="1"/>
</dbReference>
<dbReference type="PIRSF" id="PIRSF000460">
    <property type="entry name" value="Pprylas_GlgP"/>
    <property type="match status" value="1"/>
</dbReference>
<keyword evidence="6 9" id="KW-0663">Pyridoxal phosphate</keyword>
<dbReference type="InterPro" id="IPR035090">
    <property type="entry name" value="Pyridoxal_P_attach_site"/>
</dbReference>
<dbReference type="PANTHER" id="PTHR11468">
    <property type="entry name" value="GLYCOGEN PHOSPHORYLASE"/>
    <property type="match status" value="1"/>
</dbReference>
<dbReference type="CDD" id="cd04300">
    <property type="entry name" value="GT35_Glycogen_Phosphorylase"/>
    <property type="match status" value="1"/>
</dbReference>
<dbReference type="RefSeq" id="WP_394384161.1">
    <property type="nucleotide sequence ID" value="NZ_JBIGIB010000002.1"/>
</dbReference>
<keyword evidence="7 9" id="KW-0119">Carbohydrate metabolism</keyword>
<dbReference type="Pfam" id="PF00343">
    <property type="entry name" value="Phosphorylase"/>
    <property type="match status" value="1"/>
</dbReference>
<dbReference type="PROSITE" id="PS00102">
    <property type="entry name" value="PHOSPHORYLASE"/>
    <property type="match status" value="1"/>
</dbReference>
<proteinExistence type="inferred from homology"/>
<evidence type="ECO:0000313" key="11">
    <source>
        <dbReference type="EMBL" id="MFG6467020.1"/>
    </source>
</evidence>
<evidence type="ECO:0000256" key="8">
    <source>
        <dbReference type="ARBA" id="ARBA00025174"/>
    </source>
</evidence>
<comment type="function">
    <text evidence="9">Allosteric enzyme that catalyzes the rate-limiting step in glycogen catabolism, the phosphorolytic cleavage of glycogen to produce glucose-1-phosphate, and plays a central role in maintaining cellular and organismal glucose homeostasis.</text>
</comment>
<keyword evidence="5 9" id="KW-0808">Transferase</keyword>
<comment type="function">
    <text evidence="8">Phosphorylase is an important allosteric enzyme in carbohydrate metabolism. Enzymes from different sources differ in their regulatory mechanisms and in their natural substrates. However, all known phosphorylases share catalytic and structural properties.</text>
</comment>
<dbReference type="InterPro" id="IPR000811">
    <property type="entry name" value="Glyco_trans_35"/>
</dbReference>
<evidence type="ECO:0000256" key="6">
    <source>
        <dbReference type="ARBA" id="ARBA00022898"/>
    </source>
</evidence>
<evidence type="ECO:0000256" key="3">
    <source>
        <dbReference type="ARBA" id="ARBA00006047"/>
    </source>
</evidence>
<organism evidence="11 12">
    <name type="scientific">Pelomonas baiyunensis</name>
    <dbReference type="NCBI Taxonomy" id="3299026"/>
    <lineage>
        <taxon>Bacteria</taxon>
        <taxon>Pseudomonadati</taxon>
        <taxon>Pseudomonadota</taxon>
        <taxon>Betaproteobacteria</taxon>
        <taxon>Burkholderiales</taxon>
        <taxon>Sphaerotilaceae</taxon>
        <taxon>Roseateles</taxon>
    </lineage>
</organism>
<accession>A0ABW7GYF5</accession>
<feature type="region of interest" description="Disordered" evidence="10">
    <location>
        <begin position="1"/>
        <end position="32"/>
    </location>
</feature>
<evidence type="ECO:0000256" key="2">
    <source>
        <dbReference type="ARBA" id="ARBA00001933"/>
    </source>
</evidence>
<evidence type="ECO:0000256" key="5">
    <source>
        <dbReference type="ARBA" id="ARBA00022679"/>
    </source>
</evidence>
<protein>
    <recommendedName>
        <fullName evidence="9">Alpha-1,4 glucan phosphorylase</fullName>
        <ecNumber evidence="9">2.4.1.1</ecNumber>
    </recommendedName>
</protein>
<evidence type="ECO:0000256" key="9">
    <source>
        <dbReference type="RuleBase" id="RU000587"/>
    </source>
</evidence>
<gene>
    <name evidence="11" type="ORF">ACG01O_10420</name>
</gene>